<reference evidence="13 14" key="1">
    <citation type="submission" date="2024-04" db="EMBL/GenBank/DDBJ databases">
        <authorList>
            <person name="Rising A."/>
            <person name="Reimegard J."/>
            <person name="Sonavane S."/>
            <person name="Akerstrom W."/>
            <person name="Nylinder S."/>
            <person name="Hedman E."/>
            <person name="Kallberg Y."/>
        </authorList>
    </citation>
    <scope>NUCLEOTIDE SEQUENCE [LARGE SCALE GENOMIC DNA]</scope>
</reference>
<comment type="caution">
    <text evidence="13">The sequence shown here is derived from an EMBL/GenBank/DDBJ whole genome shotgun (WGS) entry which is preliminary data.</text>
</comment>
<comment type="catalytic activity">
    <reaction evidence="6">
        <text>a 1,3-diacyl-sn-glycerol + H2O = a 1-acyl-sn-glycerol + a fatty acid + H(+)</text>
        <dbReference type="Rhea" id="RHEA:38503"/>
        <dbReference type="ChEBI" id="CHEBI:15377"/>
        <dbReference type="ChEBI" id="CHEBI:15378"/>
        <dbReference type="ChEBI" id="CHEBI:28868"/>
        <dbReference type="ChEBI" id="CHEBI:64683"/>
        <dbReference type="ChEBI" id="CHEBI:77272"/>
    </reaction>
</comment>
<keyword evidence="2" id="KW-0378">Hydrolase</keyword>
<evidence type="ECO:0000256" key="11">
    <source>
        <dbReference type="ARBA" id="ARBA00048919"/>
    </source>
</evidence>
<gene>
    <name evidence="13" type="ORF">LARSCL_LOCUS22096</name>
</gene>
<evidence type="ECO:0000256" key="5">
    <source>
        <dbReference type="ARBA" id="ARBA00043667"/>
    </source>
</evidence>
<evidence type="ECO:0000256" key="10">
    <source>
        <dbReference type="ARBA" id="ARBA00048513"/>
    </source>
</evidence>
<name>A0AAV2BY86_9ARAC</name>
<dbReference type="AlphaFoldDB" id="A0AAV2BY86"/>
<proteinExistence type="inferred from homology"/>
<dbReference type="Proteomes" id="UP001497382">
    <property type="component" value="Unassembled WGS sequence"/>
</dbReference>
<evidence type="ECO:0000313" key="14">
    <source>
        <dbReference type="Proteomes" id="UP001497382"/>
    </source>
</evidence>
<dbReference type="PANTHER" id="PTHR46118:SF4">
    <property type="entry name" value="PROTEIN ABHD11"/>
    <property type="match status" value="1"/>
</dbReference>
<evidence type="ECO:0000259" key="12">
    <source>
        <dbReference type="Pfam" id="PF00561"/>
    </source>
</evidence>
<feature type="non-terminal residue" evidence="13">
    <location>
        <position position="213"/>
    </location>
</feature>
<comment type="catalytic activity">
    <reaction evidence="10">
        <text>1-octadecanoyl-2-(9Z-octadecenoyl)-sn-glycerol + H2O = 2-(9Z-octadecenoyl)-glycerol + octadecanoate + H(+)</text>
        <dbReference type="Rhea" id="RHEA:77103"/>
        <dbReference type="ChEBI" id="CHEBI:15377"/>
        <dbReference type="ChEBI" id="CHEBI:15378"/>
        <dbReference type="ChEBI" id="CHEBI:25629"/>
        <dbReference type="ChEBI" id="CHEBI:73990"/>
        <dbReference type="ChEBI" id="CHEBI:75468"/>
    </reaction>
</comment>
<evidence type="ECO:0000256" key="1">
    <source>
        <dbReference type="ARBA" id="ARBA00008645"/>
    </source>
</evidence>
<dbReference type="GO" id="GO:0005739">
    <property type="term" value="C:mitochondrion"/>
    <property type="evidence" value="ECO:0007669"/>
    <property type="project" value="TreeGrafter"/>
</dbReference>
<evidence type="ECO:0000256" key="8">
    <source>
        <dbReference type="ARBA" id="ARBA00048283"/>
    </source>
</evidence>
<comment type="catalytic activity">
    <reaction evidence="5">
        <text>a 1,2-diacyl-sn-glycerol + H2O = a 2-acylglycerol + a fatty acid + H(+)</text>
        <dbReference type="Rhea" id="RHEA:33275"/>
        <dbReference type="ChEBI" id="CHEBI:15377"/>
        <dbReference type="ChEBI" id="CHEBI:15378"/>
        <dbReference type="ChEBI" id="CHEBI:17389"/>
        <dbReference type="ChEBI" id="CHEBI:17815"/>
        <dbReference type="ChEBI" id="CHEBI:28868"/>
        <dbReference type="EC" id="3.1.1.116"/>
    </reaction>
</comment>
<comment type="catalytic activity">
    <reaction evidence="8">
        <text>1-octadecanoyl-2-(4Z,7Z,10Z,13Z,16Z,19Z-docosahexaenoyl)-sn-glycerol + H2O = 2-(4Z,7Z,10Z,13Z,16Z,19Z-docosahexaenoyl)-glycerol + octadecanoate + H(+)</text>
        <dbReference type="Rhea" id="RHEA:77107"/>
        <dbReference type="ChEBI" id="CHEBI:15377"/>
        <dbReference type="ChEBI" id="CHEBI:15378"/>
        <dbReference type="ChEBI" id="CHEBI:25629"/>
        <dbReference type="ChEBI" id="CHEBI:77129"/>
        <dbReference type="ChEBI" id="CHEBI:186738"/>
    </reaction>
</comment>
<accession>A0AAV2BY86</accession>
<dbReference type="GO" id="GO:0052689">
    <property type="term" value="F:carboxylic ester hydrolase activity"/>
    <property type="evidence" value="ECO:0007669"/>
    <property type="project" value="TreeGrafter"/>
</dbReference>
<protein>
    <recommendedName>
        <fullName evidence="7">sn-1-specific diacylglycerol lipase ABHD11</fullName>
        <ecNumber evidence="3">3.1.1.116</ecNumber>
    </recommendedName>
    <alternativeName>
        <fullName evidence="4">Alpha/beta hydrolase domain-containing protein 11</fullName>
    </alternativeName>
</protein>
<evidence type="ECO:0000256" key="7">
    <source>
        <dbReference type="ARBA" id="ARBA00044064"/>
    </source>
</evidence>
<dbReference type="PANTHER" id="PTHR46118">
    <property type="entry name" value="PROTEIN ABHD11"/>
    <property type="match status" value="1"/>
</dbReference>
<dbReference type="Pfam" id="PF00561">
    <property type="entry name" value="Abhydrolase_1"/>
    <property type="match status" value="1"/>
</dbReference>
<evidence type="ECO:0000313" key="13">
    <source>
        <dbReference type="EMBL" id="CAL1300750.1"/>
    </source>
</evidence>
<dbReference type="EMBL" id="CAXIEN010000576">
    <property type="protein sequence ID" value="CAL1300750.1"/>
    <property type="molecule type" value="Genomic_DNA"/>
</dbReference>
<evidence type="ECO:0000256" key="4">
    <source>
        <dbReference type="ARBA" id="ARBA00042703"/>
    </source>
</evidence>
<comment type="catalytic activity">
    <reaction evidence="11">
        <text>1-octadecanoyl-2-(5Z,8Z,11Z,14Z-eicosatetraenoyl)-sn-glycerol + H2O = 2-(5Z,8Z,11Z,14Z-eicosatetraenoyl)-glycerol + octadecanoate + H(+)</text>
        <dbReference type="Rhea" id="RHEA:38507"/>
        <dbReference type="ChEBI" id="CHEBI:15377"/>
        <dbReference type="ChEBI" id="CHEBI:15378"/>
        <dbReference type="ChEBI" id="CHEBI:25629"/>
        <dbReference type="ChEBI" id="CHEBI:52392"/>
        <dbReference type="ChEBI" id="CHEBI:75728"/>
    </reaction>
</comment>
<dbReference type="InterPro" id="IPR000073">
    <property type="entry name" value="AB_hydrolase_1"/>
</dbReference>
<comment type="similarity">
    <text evidence="1">Belongs to the AB hydrolase superfamily.</text>
</comment>
<keyword evidence="14" id="KW-1185">Reference proteome</keyword>
<dbReference type="InterPro" id="IPR029058">
    <property type="entry name" value="AB_hydrolase_fold"/>
</dbReference>
<sequence>MARFMPKSMWRLQQMTVKLSLYTSCKARIFIRHSSHERKFKPVKIAYEQFEPKCGSDDRLSPLIFLHGITSSKEITWGDLPQVIADRTKRKAYNLDARNHGDSEWSEEFDFDLNAEDLLHFIDEKSFPKVVIIGHSMGGITGIKAALKAPKRIEMLFVEEKFVKKVPQAFMDEALSYMNIWREAERFIPTGVEKEQAENFITEYILRKTRPKN</sequence>
<evidence type="ECO:0000256" key="9">
    <source>
        <dbReference type="ARBA" id="ARBA00048504"/>
    </source>
</evidence>
<evidence type="ECO:0000256" key="6">
    <source>
        <dbReference type="ARBA" id="ARBA00043742"/>
    </source>
</evidence>
<dbReference type="SUPFAM" id="SSF53474">
    <property type="entry name" value="alpha/beta-Hydrolases"/>
    <property type="match status" value="1"/>
</dbReference>
<evidence type="ECO:0000256" key="2">
    <source>
        <dbReference type="ARBA" id="ARBA00022801"/>
    </source>
</evidence>
<feature type="domain" description="AB hydrolase-1" evidence="12">
    <location>
        <begin position="62"/>
        <end position="161"/>
    </location>
</feature>
<dbReference type="Gene3D" id="3.40.50.1820">
    <property type="entry name" value="alpha/beta hydrolase"/>
    <property type="match status" value="1"/>
</dbReference>
<dbReference type="EC" id="3.1.1.116" evidence="3"/>
<evidence type="ECO:0000256" key="3">
    <source>
        <dbReference type="ARBA" id="ARBA00026104"/>
    </source>
</evidence>
<comment type="catalytic activity">
    <reaction evidence="9">
        <text>1,2-didecanoylglycerol + H2O = decanoylglycerol + decanoate + H(+)</text>
        <dbReference type="Rhea" id="RHEA:48596"/>
        <dbReference type="ChEBI" id="CHEBI:11152"/>
        <dbReference type="ChEBI" id="CHEBI:15377"/>
        <dbReference type="ChEBI" id="CHEBI:15378"/>
        <dbReference type="ChEBI" id="CHEBI:27689"/>
        <dbReference type="ChEBI" id="CHEBI:90605"/>
    </reaction>
</comment>
<organism evidence="13 14">
    <name type="scientific">Larinioides sclopetarius</name>
    <dbReference type="NCBI Taxonomy" id="280406"/>
    <lineage>
        <taxon>Eukaryota</taxon>
        <taxon>Metazoa</taxon>
        <taxon>Ecdysozoa</taxon>
        <taxon>Arthropoda</taxon>
        <taxon>Chelicerata</taxon>
        <taxon>Arachnida</taxon>
        <taxon>Araneae</taxon>
        <taxon>Araneomorphae</taxon>
        <taxon>Entelegynae</taxon>
        <taxon>Araneoidea</taxon>
        <taxon>Araneidae</taxon>
        <taxon>Larinioides</taxon>
    </lineage>
</organism>